<dbReference type="RefSeq" id="WP_281892430.1">
    <property type="nucleotide sequence ID" value="NZ_BSDI01000002.1"/>
</dbReference>
<reference evidence="1" key="1">
    <citation type="submission" date="2022-12" db="EMBL/GenBank/DDBJ databases">
        <title>New Phytohabitans aurantiacus sp. RD004123 nov., an actinomycete isolated from soil.</title>
        <authorList>
            <person name="Triningsih D.W."/>
            <person name="Harunari E."/>
            <person name="Igarashi Y."/>
        </authorList>
    </citation>
    <scope>NUCLEOTIDE SEQUENCE</scope>
    <source>
        <strain evidence="1">RD004123</strain>
    </source>
</reference>
<proteinExistence type="predicted"/>
<sequence>MIGSAQHDEWNETLSQGFAILLGRPLEQFPQATYAAYYDCDDLAVELFKNGFDPAPLARGEIVQAPFETIPELGKLLEGWDLDTPYWSVDLGESVFEACVVEGGAQHGVPELDSPIHGKDLGRILIERGLTPQEVYRASPDIQFRAHTDGSLFDAMRFVTGTHRGPDHLPPCEPDWGIDPSWDEKLAAVAHPGLRHALRHICRTDDSARSHGAFYRGADDPHFGGPRDVVASWRIGEGQAFKTVVQLP</sequence>
<name>A0ABQ5QM39_9ACTN</name>
<evidence type="ECO:0008006" key="3">
    <source>
        <dbReference type="Google" id="ProtNLM"/>
    </source>
</evidence>
<keyword evidence="2" id="KW-1185">Reference proteome</keyword>
<evidence type="ECO:0000313" key="1">
    <source>
        <dbReference type="EMBL" id="GLH95424.1"/>
    </source>
</evidence>
<accession>A0ABQ5QM39</accession>
<dbReference type="EMBL" id="BSDI01000002">
    <property type="protein sequence ID" value="GLH95424.1"/>
    <property type="molecule type" value="Genomic_DNA"/>
</dbReference>
<evidence type="ECO:0000313" key="2">
    <source>
        <dbReference type="Proteomes" id="UP001144280"/>
    </source>
</evidence>
<protein>
    <recommendedName>
        <fullName evidence="3">Phytanoyl-CoA dioxygenase</fullName>
    </recommendedName>
</protein>
<gene>
    <name evidence="1" type="ORF">Pa4123_06960</name>
</gene>
<comment type="caution">
    <text evidence="1">The sequence shown here is derived from an EMBL/GenBank/DDBJ whole genome shotgun (WGS) entry which is preliminary data.</text>
</comment>
<dbReference type="Proteomes" id="UP001144280">
    <property type="component" value="Unassembled WGS sequence"/>
</dbReference>
<organism evidence="1 2">
    <name type="scientific">Phytohabitans aurantiacus</name>
    <dbReference type="NCBI Taxonomy" id="3016789"/>
    <lineage>
        <taxon>Bacteria</taxon>
        <taxon>Bacillati</taxon>
        <taxon>Actinomycetota</taxon>
        <taxon>Actinomycetes</taxon>
        <taxon>Micromonosporales</taxon>
        <taxon>Micromonosporaceae</taxon>
    </lineage>
</organism>